<dbReference type="InterPro" id="IPR006674">
    <property type="entry name" value="HD_domain"/>
</dbReference>
<evidence type="ECO:0000256" key="2">
    <source>
        <dbReference type="ARBA" id="ARBA00022679"/>
    </source>
</evidence>
<dbReference type="InterPro" id="IPR006675">
    <property type="entry name" value="HDIG_dom"/>
</dbReference>
<sequence length="387" mass="44310">MNRKCFTLVFMGIGFPTNRIPTYVKSTAKTLIDSGYSAYLVGGAVRDLLLEKNTKDFDIATNALPEEVTSLFPKSITTGSKFGNIIVVAEDEYGERYDVDVTTFRKDEDYFGGRWPTSVEFSKTIESDLSRRDFTINALALDLNTVLTDSDKFIEVNDLDDHHNGIDDLLNKVIRTVGDPYERFKEDGLRAFRACRFASELNFTIAEDTKEAIKVSKNIAEMISMERIRDEFLKILMHSKNPSTGIRLLDELNLLDFVIPELIKTKGINQPEWHDQDVFEHSLKTMDLAEDNIKVAALLHDIGKAYTKTTDSDGNVHFYGHDVKGAEVSKKILKRLRFSNAEIDRISNLIRWHMFYYPSADWRKDNKIETLEESEENNFESDDHGWG</sequence>
<reference evidence="10" key="2">
    <citation type="journal article" date="2021" name="Microbiome">
        <title>Successional dynamics and alternative stable states in a saline activated sludge microbial community over 9 years.</title>
        <authorList>
            <person name="Wang Y."/>
            <person name="Ye J."/>
            <person name="Ju F."/>
            <person name="Liu L."/>
            <person name="Boyd J.A."/>
            <person name="Deng Y."/>
            <person name="Parks D.H."/>
            <person name="Jiang X."/>
            <person name="Yin X."/>
            <person name="Woodcroft B.J."/>
            <person name="Tyson G.W."/>
            <person name="Hugenholtz P."/>
            <person name="Polz M.F."/>
            <person name="Zhang T."/>
        </authorList>
    </citation>
    <scope>NUCLEOTIDE SEQUENCE</scope>
    <source>
        <strain evidence="10">HKST-UBA11</strain>
    </source>
</reference>
<evidence type="ECO:0000256" key="7">
    <source>
        <dbReference type="ARBA" id="ARBA00022842"/>
    </source>
</evidence>
<keyword evidence="5" id="KW-0479">Metal-binding</keyword>
<dbReference type="Gene3D" id="3.30.460.10">
    <property type="entry name" value="Beta Polymerase, domain 2"/>
    <property type="match status" value="1"/>
</dbReference>
<dbReference type="InterPro" id="IPR003607">
    <property type="entry name" value="HD/PDEase_dom"/>
</dbReference>
<dbReference type="GO" id="GO:0016779">
    <property type="term" value="F:nucleotidyltransferase activity"/>
    <property type="evidence" value="ECO:0007669"/>
    <property type="project" value="UniProtKB-KW"/>
</dbReference>
<keyword evidence="6" id="KW-0547">Nucleotide-binding</keyword>
<keyword evidence="7" id="KW-0460">Magnesium</keyword>
<evidence type="ECO:0000313" key="10">
    <source>
        <dbReference type="EMBL" id="MCA9385945.1"/>
    </source>
</evidence>
<keyword evidence="8" id="KW-0694">RNA-binding</keyword>
<dbReference type="GO" id="GO:0008033">
    <property type="term" value="P:tRNA processing"/>
    <property type="evidence" value="ECO:0007669"/>
    <property type="project" value="UniProtKB-KW"/>
</dbReference>
<dbReference type="GO" id="GO:0000049">
    <property type="term" value="F:tRNA binding"/>
    <property type="evidence" value="ECO:0007669"/>
    <property type="project" value="TreeGrafter"/>
</dbReference>
<evidence type="ECO:0000256" key="6">
    <source>
        <dbReference type="ARBA" id="ARBA00022741"/>
    </source>
</evidence>
<dbReference type="SUPFAM" id="SSF81301">
    <property type="entry name" value="Nucleotidyltransferase"/>
    <property type="match status" value="1"/>
</dbReference>
<evidence type="ECO:0000256" key="4">
    <source>
        <dbReference type="ARBA" id="ARBA00022695"/>
    </source>
</evidence>
<dbReference type="InterPro" id="IPR002646">
    <property type="entry name" value="PolA_pol_head_dom"/>
</dbReference>
<dbReference type="Pfam" id="PF01966">
    <property type="entry name" value="HD"/>
    <property type="match status" value="1"/>
</dbReference>
<comment type="caution">
    <text evidence="10">The sequence shown here is derived from an EMBL/GenBank/DDBJ whole genome shotgun (WGS) entry which is preliminary data.</text>
</comment>
<dbReference type="InterPro" id="IPR032828">
    <property type="entry name" value="PolyA_RNA-bd"/>
</dbReference>
<dbReference type="InterPro" id="IPR043519">
    <property type="entry name" value="NT_sf"/>
</dbReference>
<dbReference type="Pfam" id="PF12627">
    <property type="entry name" value="PolyA_pol_RNAbd"/>
    <property type="match status" value="1"/>
</dbReference>
<dbReference type="PANTHER" id="PTHR46173">
    <property type="entry name" value="CCA TRNA NUCLEOTIDYLTRANSFERASE 1, MITOCHONDRIAL"/>
    <property type="match status" value="1"/>
</dbReference>
<feature type="domain" description="HD/PDEase" evidence="9">
    <location>
        <begin position="274"/>
        <end position="358"/>
    </location>
</feature>
<evidence type="ECO:0000256" key="5">
    <source>
        <dbReference type="ARBA" id="ARBA00022723"/>
    </source>
</evidence>
<accession>A0A955RKM6</accession>
<dbReference type="Proteomes" id="UP000754563">
    <property type="component" value="Unassembled WGS sequence"/>
</dbReference>
<dbReference type="NCBIfam" id="TIGR00277">
    <property type="entry name" value="HDIG"/>
    <property type="match status" value="1"/>
</dbReference>
<dbReference type="SMART" id="SM00471">
    <property type="entry name" value="HDc"/>
    <property type="match status" value="1"/>
</dbReference>
<gene>
    <name evidence="10" type="ORF">KC717_04845</name>
</gene>
<dbReference type="CDD" id="cd05398">
    <property type="entry name" value="NT_ClassII-CCAase"/>
    <property type="match status" value="1"/>
</dbReference>
<dbReference type="Pfam" id="PF01743">
    <property type="entry name" value="PolyA_pol"/>
    <property type="match status" value="1"/>
</dbReference>
<organism evidence="10 11">
    <name type="scientific">Candidatus Dojkabacteria bacterium</name>
    <dbReference type="NCBI Taxonomy" id="2099670"/>
    <lineage>
        <taxon>Bacteria</taxon>
        <taxon>Candidatus Dojkabacteria</taxon>
    </lineage>
</organism>
<proteinExistence type="inferred from homology"/>
<comment type="cofactor">
    <cofactor evidence="1">
        <name>Mg(2+)</name>
        <dbReference type="ChEBI" id="CHEBI:18420"/>
    </cofactor>
</comment>
<evidence type="ECO:0000256" key="8">
    <source>
        <dbReference type="RuleBase" id="RU003953"/>
    </source>
</evidence>
<dbReference type="PANTHER" id="PTHR46173:SF1">
    <property type="entry name" value="CCA TRNA NUCLEOTIDYLTRANSFERASE 1, MITOCHONDRIAL"/>
    <property type="match status" value="1"/>
</dbReference>
<dbReference type="InterPro" id="IPR050264">
    <property type="entry name" value="Bact_CCA-adding_enz_type3_sf"/>
</dbReference>
<name>A0A955RKM6_9BACT</name>
<comment type="similarity">
    <text evidence="8">Belongs to the tRNA nucleotidyltransferase/poly(A) polymerase family.</text>
</comment>
<evidence type="ECO:0000259" key="9">
    <source>
        <dbReference type="SMART" id="SM00471"/>
    </source>
</evidence>
<reference evidence="10" key="1">
    <citation type="submission" date="2020-04" db="EMBL/GenBank/DDBJ databases">
        <authorList>
            <person name="Zhang T."/>
        </authorList>
    </citation>
    <scope>NUCLEOTIDE SEQUENCE</scope>
    <source>
        <strain evidence="10">HKST-UBA11</strain>
    </source>
</reference>
<dbReference type="EMBL" id="JAGQLH010000060">
    <property type="protein sequence ID" value="MCA9385945.1"/>
    <property type="molecule type" value="Genomic_DNA"/>
</dbReference>
<dbReference type="AlphaFoldDB" id="A0A955RKM6"/>
<dbReference type="CDD" id="cd00077">
    <property type="entry name" value="HDc"/>
    <property type="match status" value="1"/>
</dbReference>
<keyword evidence="2 8" id="KW-0808">Transferase</keyword>
<keyword evidence="4" id="KW-0548">Nucleotidyltransferase</keyword>
<keyword evidence="3" id="KW-0819">tRNA processing</keyword>
<evidence type="ECO:0000256" key="3">
    <source>
        <dbReference type="ARBA" id="ARBA00022694"/>
    </source>
</evidence>
<dbReference type="GO" id="GO:0000166">
    <property type="term" value="F:nucleotide binding"/>
    <property type="evidence" value="ECO:0007669"/>
    <property type="project" value="UniProtKB-KW"/>
</dbReference>
<protein>
    <submittedName>
        <fullName evidence="10">CCA tRNA nucleotidyltransferase</fullName>
    </submittedName>
</protein>
<dbReference type="GO" id="GO:0046872">
    <property type="term" value="F:metal ion binding"/>
    <property type="evidence" value="ECO:0007669"/>
    <property type="project" value="UniProtKB-KW"/>
</dbReference>
<evidence type="ECO:0000256" key="1">
    <source>
        <dbReference type="ARBA" id="ARBA00001946"/>
    </source>
</evidence>
<dbReference type="SUPFAM" id="SSF81891">
    <property type="entry name" value="Poly A polymerase C-terminal region-like"/>
    <property type="match status" value="1"/>
</dbReference>
<feature type="non-terminal residue" evidence="10">
    <location>
        <position position="387"/>
    </location>
</feature>
<dbReference type="Gene3D" id="1.10.3090.10">
    <property type="entry name" value="cca-adding enzyme, domain 2"/>
    <property type="match status" value="1"/>
</dbReference>
<evidence type="ECO:0000313" key="11">
    <source>
        <dbReference type="Proteomes" id="UP000754563"/>
    </source>
</evidence>